<evidence type="ECO:0000313" key="7">
    <source>
        <dbReference type="EMBL" id="SHF42940.1"/>
    </source>
</evidence>
<dbReference type="AlphaFoldDB" id="A0A1M5BKR4"/>
<dbReference type="InterPro" id="IPR036188">
    <property type="entry name" value="FAD/NAD-bd_sf"/>
</dbReference>
<dbReference type="NCBIfam" id="NF008726">
    <property type="entry name" value="PRK11728.1"/>
    <property type="match status" value="1"/>
</dbReference>
<proteinExistence type="inferred from homology"/>
<dbReference type="GO" id="GO:0047545">
    <property type="term" value="F:(S)-2-hydroxyglutarate dehydrogenase activity"/>
    <property type="evidence" value="ECO:0007669"/>
    <property type="project" value="TreeGrafter"/>
</dbReference>
<keyword evidence="3" id="KW-0274">FAD</keyword>
<dbReference type="EMBL" id="FQUM01000005">
    <property type="protein sequence ID" value="SHF42940.1"/>
    <property type="molecule type" value="Genomic_DNA"/>
</dbReference>
<evidence type="ECO:0000256" key="5">
    <source>
        <dbReference type="ARBA" id="ARBA00037941"/>
    </source>
</evidence>
<dbReference type="GO" id="GO:0005737">
    <property type="term" value="C:cytoplasm"/>
    <property type="evidence" value="ECO:0007669"/>
    <property type="project" value="TreeGrafter"/>
</dbReference>
<accession>A0A1M5BKR4</accession>
<comment type="cofactor">
    <cofactor evidence="1">
        <name>FAD</name>
        <dbReference type="ChEBI" id="CHEBI:57692"/>
    </cofactor>
</comment>
<evidence type="ECO:0000256" key="2">
    <source>
        <dbReference type="ARBA" id="ARBA00022630"/>
    </source>
</evidence>
<name>A0A1M5BKR4_9BACT</name>
<dbReference type="Pfam" id="PF01266">
    <property type="entry name" value="DAO"/>
    <property type="match status" value="1"/>
</dbReference>
<dbReference type="Proteomes" id="UP000184164">
    <property type="component" value="Unassembled WGS sequence"/>
</dbReference>
<keyword evidence="4" id="KW-0560">Oxidoreductase</keyword>
<keyword evidence="2" id="KW-0285">Flavoprotein</keyword>
<sequence length="414" mass="46350">MIYDILIIGGGIVGLATALKLKENNQDLKIALVEKEKELATHQTGNNSGVIHAGVYYKPGSLKALNCRRGYELLTAFCNREKVKYDLCGKLIVATSEEELPRLENLWERGQQNGLTKIKKLTGEEISEYEPHAKGVAAIHVPYTGIIDYKEVCKKYAEIFQTRFGGEIFLGEKITEILPTKKGANVLTETRELTTKLIINTAGLYSDKVAKLNQPELNVRIIPFRGEYHEVKEEKRHLVKNLIYPVPDPNFPFLGVHFTRMINGGIEAGPNAVWAFQREGYKKTAFRADEFWESLAWPGFRKVMGKYWKVGLGEYYRSYNKAALVKALQKLVPEIQHDDIHPGGAGVRAQACDRSGGLIDDFLITEDKFILNVLNAPSPAATASLAIGETVAAKALKKLESFRTSKQHEFINNN</sequence>
<feature type="domain" description="FAD dependent oxidoreductase" evidence="6">
    <location>
        <begin position="4"/>
        <end position="393"/>
    </location>
</feature>
<gene>
    <name evidence="7" type="ORF">SAMN05444274_105186</name>
</gene>
<dbReference type="InterPro" id="IPR006076">
    <property type="entry name" value="FAD-dep_OxRdtase"/>
</dbReference>
<protein>
    <submittedName>
        <fullName evidence="7">L-2-hydroxyglutarate oxidase</fullName>
    </submittedName>
</protein>
<dbReference type="PANTHER" id="PTHR43104">
    <property type="entry name" value="L-2-HYDROXYGLUTARATE DEHYDROGENASE, MITOCHONDRIAL"/>
    <property type="match status" value="1"/>
</dbReference>
<dbReference type="RefSeq" id="WP_217651607.1">
    <property type="nucleotide sequence ID" value="NZ_FQUM01000005.1"/>
</dbReference>
<evidence type="ECO:0000256" key="4">
    <source>
        <dbReference type="ARBA" id="ARBA00023002"/>
    </source>
</evidence>
<dbReference type="Gene3D" id="3.50.50.60">
    <property type="entry name" value="FAD/NAD(P)-binding domain"/>
    <property type="match status" value="1"/>
</dbReference>
<dbReference type="PANTHER" id="PTHR43104:SF2">
    <property type="entry name" value="L-2-HYDROXYGLUTARATE DEHYDROGENASE, MITOCHONDRIAL"/>
    <property type="match status" value="1"/>
</dbReference>
<evidence type="ECO:0000256" key="1">
    <source>
        <dbReference type="ARBA" id="ARBA00001974"/>
    </source>
</evidence>
<reference evidence="8" key="1">
    <citation type="submission" date="2016-11" db="EMBL/GenBank/DDBJ databases">
        <authorList>
            <person name="Varghese N."/>
            <person name="Submissions S."/>
        </authorList>
    </citation>
    <scope>NUCLEOTIDE SEQUENCE [LARGE SCALE GENOMIC DNA]</scope>
    <source>
        <strain evidence="8">DSM 26910</strain>
    </source>
</reference>
<dbReference type="SUPFAM" id="SSF51905">
    <property type="entry name" value="FAD/NAD(P)-binding domain"/>
    <property type="match status" value="1"/>
</dbReference>
<evidence type="ECO:0000256" key="3">
    <source>
        <dbReference type="ARBA" id="ARBA00022827"/>
    </source>
</evidence>
<evidence type="ECO:0000259" key="6">
    <source>
        <dbReference type="Pfam" id="PF01266"/>
    </source>
</evidence>
<comment type="similarity">
    <text evidence="5">Belongs to the L2HGDH family.</text>
</comment>
<keyword evidence="8" id="KW-1185">Reference proteome</keyword>
<dbReference type="STRING" id="1484053.SAMN05444274_105186"/>
<dbReference type="Gene3D" id="3.30.9.10">
    <property type="entry name" value="D-Amino Acid Oxidase, subunit A, domain 2"/>
    <property type="match status" value="1"/>
</dbReference>
<evidence type="ECO:0000313" key="8">
    <source>
        <dbReference type="Proteomes" id="UP000184164"/>
    </source>
</evidence>
<organism evidence="7 8">
    <name type="scientific">Mariniphaga anaerophila</name>
    <dbReference type="NCBI Taxonomy" id="1484053"/>
    <lineage>
        <taxon>Bacteria</taxon>
        <taxon>Pseudomonadati</taxon>
        <taxon>Bacteroidota</taxon>
        <taxon>Bacteroidia</taxon>
        <taxon>Marinilabiliales</taxon>
        <taxon>Prolixibacteraceae</taxon>
        <taxon>Mariniphaga</taxon>
    </lineage>
</organism>